<protein>
    <submittedName>
        <fullName evidence="1">Uncharacterized protein</fullName>
    </submittedName>
</protein>
<evidence type="ECO:0000313" key="2">
    <source>
        <dbReference type="Proteomes" id="UP000006002"/>
    </source>
</evidence>
<reference evidence="1 2" key="1">
    <citation type="submission" date="2007-03" db="EMBL/GenBank/DDBJ databases">
        <authorList>
            <person name="Fulton L."/>
            <person name="Clifton S."/>
            <person name="Fulton B."/>
            <person name="Xu J."/>
            <person name="Minx P."/>
            <person name="Pepin K.H."/>
            <person name="Johnson M."/>
            <person name="Thiruvilangam P."/>
            <person name="Bhonagiri V."/>
            <person name="Nash W.E."/>
            <person name="Mardis E.R."/>
            <person name="Wilson R.K."/>
        </authorList>
    </citation>
    <scope>NUCLEOTIDE SEQUENCE [LARGE SCALE GENOMIC DNA]</scope>
    <source>
        <strain evidence="1 2">ATCC 29174</strain>
    </source>
</reference>
<organism evidence="1 2">
    <name type="scientific">Blautia obeum ATCC 29174</name>
    <dbReference type="NCBI Taxonomy" id="411459"/>
    <lineage>
        <taxon>Bacteria</taxon>
        <taxon>Bacillati</taxon>
        <taxon>Bacillota</taxon>
        <taxon>Clostridia</taxon>
        <taxon>Lachnospirales</taxon>
        <taxon>Lachnospiraceae</taxon>
        <taxon>Blautia</taxon>
    </lineage>
</organism>
<comment type="caution">
    <text evidence="1">The sequence shown here is derived from an EMBL/GenBank/DDBJ whole genome shotgun (WGS) entry which is preliminary data.</text>
</comment>
<proteinExistence type="predicted"/>
<accession>A5ZRP7</accession>
<gene>
    <name evidence="1" type="ORF">RUMOBE_01675</name>
</gene>
<dbReference type="Proteomes" id="UP000006002">
    <property type="component" value="Unassembled WGS sequence"/>
</dbReference>
<name>A5ZRP7_9FIRM</name>
<sequence length="36" mass="4261">MQKTVAPLTGRFFISNQRNGSLFILFIYNFCYNSRI</sequence>
<dbReference type="AlphaFoldDB" id="A5ZRP7"/>
<evidence type="ECO:0000313" key="1">
    <source>
        <dbReference type="EMBL" id="EDM87865.1"/>
    </source>
</evidence>
<dbReference type="HOGENOM" id="CLU_3354878_0_0_9"/>
<dbReference type="EMBL" id="AAVO02000005">
    <property type="protein sequence ID" value="EDM87865.1"/>
    <property type="molecule type" value="Genomic_DNA"/>
</dbReference>
<reference evidence="1 2" key="2">
    <citation type="submission" date="2007-04" db="EMBL/GenBank/DDBJ databases">
        <title>Draft genome sequence of Ruminococcus obeum (ATCC 29174).</title>
        <authorList>
            <person name="Sudarsanam P."/>
            <person name="Ley R."/>
            <person name="Guruge J."/>
            <person name="Turnbaugh P.J."/>
            <person name="Mahowald M."/>
            <person name="Liep D."/>
            <person name="Gordon J."/>
        </authorList>
    </citation>
    <scope>NUCLEOTIDE SEQUENCE [LARGE SCALE GENOMIC DNA]</scope>
    <source>
        <strain evidence="1 2">ATCC 29174</strain>
    </source>
</reference>